<proteinExistence type="predicted"/>
<dbReference type="AlphaFoldDB" id="A0A7Y7BB84"/>
<feature type="signal peptide" evidence="1">
    <location>
        <begin position="1"/>
        <end position="25"/>
    </location>
</feature>
<feature type="chain" id="PRO_5039083279" evidence="1">
    <location>
        <begin position="26"/>
        <end position="106"/>
    </location>
</feature>
<gene>
    <name evidence="2" type="ORF">HG542_32945</name>
</gene>
<evidence type="ECO:0000313" key="2">
    <source>
        <dbReference type="EMBL" id="NVK82417.1"/>
    </source>
</evidence>
<dbReference type="Proteomes" id="UP000587462">
    <property type="component" value="Unassembled WGS sequence"/>
</dbReference>
<evidence type="ECO:0000256" key="1">
    <source>
        <dbReference type="SAM" id="SignalP"/>
    </source>
</evidence>
<evidence type="ECO:0000313" key="3">
    <source>
        <dbReference type="Proteomes" id="UP000587462"/>
    </source>
</evidence>
<keyword evidence="3" id="KW-1185">Reference proteome</keyword>
<dbReference type="EMBL" id="JABBXF010000133">
    <property type="protein sequence ID" value="NVK82417.1"/>
    <property type="molecule type" value="Genomic_DNA"/>
</dbReference>
<comment type="caution">
    <text evidence="2">The sequence shown here is derived from an EMBL/GenBank/DDBJ whole genome shotgun (WGS) entry which is preliminary data.</text>
</comment>
<protein>
    <submittedName>
        <fullName evidence="2">Uncharacterized protein</fullName>
    </submittedName>
</protein>
<keyword evidence="1" id="KW-0732">Signal</keyword>
<organism evidence="2 3">
    <name type="scientific">Streptomyces morookaense</name>
    <name type="common">Streptoverticillium morookaense</name>
    <dbReference type="NCBI Taxonomy" id="1970"/>
    <lineage>
        <taxon>Bacteria</taxon>
        <taxon>Bacillati</taxon>
        <taxon>Actinomycetota</taxon>
        <taxon>Actinomycetes</taxon>
        <taxon>Kitasatosporales</taxon>
        <taxon>Streptomycetaceae</taxon>
        <taxon>Streptomyces</taxon>
    </lineage>
</organism>
<name>A0A7Y7BB84_STRMO</name>
<sequence length="106" mass="11243">MMRLFRTAVSALGGLLLAVSLPAATAGASGGEFHWRGPEGKPYFITNPPDGKCLAMAQEARQAENRTKGVAVVYAEKGCKGAQHRLGHGEKAPVKFVFKSVKFGGR</sequence>
<reference evidence="2 3" key="1">
    <citation type="submission" date="2020-04" db="EMBL/GenBank/DDBJ databases">
        <title>Draft Genome Sequence of Streptomyces morookaense DSM 40503, an 8-azaguanine-producing strain.</title>
        <authorList>
            <person name="Qi J."/>
            <person name="Gao J.-M."/>
        </authorList>
    </citation>
    <scope>NUCLEOTIDE SEQUENCE [LARGE SCALE GENOMIC DNA]</scope>
    <source>
        <strain evidence="2 3">DSM 40503</strain>
    </source>
</reference>
<accession>A0A7Y7BB84</accession>